<dbReference type="InterPro" id="IPR051449">
    <property type="entry name" value="ABC-2_transporter_component"/>
</dbReference>
<dbReference type="PROSITE" id="PS51012">
    <property type="entry name" value="ABC_TM2"/>
    <property type="match status" value="1"/>
</dbReference>
<keyword evidence="6 8" id="KW-1133">Transmembrane helix</keyword>
<evidence type="ECO:0000256" key="2">
    <source>
        <dbReference type="ARBA" id="ARBA00007783"/>
    </source>
</evidence>
<dbReference type="InterPro" id="IPR047817">
    <property type="entry name" value="ABC2_TM_bact-type"/>
</dbReference>
<dbReference type="GO" id="GO:0140359">
    <property type="term" value="F:ABC-type transporter activity"/>
    <property type="evidence" value="ECO:0007669"/>
    <property type="project" value="InterPro"/>
</dbReference>
<dbReference type="AlphaFoldDB" id="A0A6N7IPL5"/>
<dbReference type="Gene3D" id="3.40.1710.10">
    <property type="entry name" value="abc type-2 transporter like domain"/>
    <property type="match status" value="1"/>
</dbReference>
<feature type="transmembrane region" description="Helical" evidence="8">
    <location>
        <begin position="187"/>
        <end position="207"/>
    </location>
</feature>
<feature type="transmembrane region" description="Helical" evidence="8">
    <location>
        <begin position="266"/>
        <end position="290"/>
    </location>
</feature>
<dbReference type="Pfam" id="PF12698">
    <property type="entry name" value="ABC2_membrane_3"/>
    <property type="match status" value="1"/>
</dbReference>
<protein>
    <recommendedName>
        <fullName evidence="8">Transport permease protein</fullName>
    </recommendedName>
</protein>
<evidence type="ECO:0000313" key="11">
    <source>
        <dbReference type="Proteomes" id="UP000441717"/>
    </source>
</evidence>
<sequence>MLTQFSFVWKREWRYIFGNHRLLAILIGIPFLYLSLFGTLYSRHVVNHIPLGVLDLEDSALSRSVINAFSDSDRFDYVLSLDSQKAMEAAMERGQIMAAVVIPGDFSTKIKRGQSSEVMVVVNGSNMIISNAVTNAANEIIQTLTAGTIMRKLEGSGLPARAAIKFVQPISLRLRVWYNPTFNYTNFLLLGLIATISQQVALLYMAVAMAREKENGTLTELQVACNSALAVVAGKIAPYYVINFVTLNLMFLVAYWIFQIPFRGHYLYLLLLLAFFLACILSLGIFLSVICKSELEATQIAMLVAVPSFLFSGYTWPLSAMPPVALFIARLLPLTYFCDNVRKIFLMEVGFPVILPDLVVLAAIAAILFPLSVLITKKYYLQKETLAISGENGNS</sequence>
<comment type="caution">
    <text evidence="10">The sequence shown here is derived from an EMBL/GenBank/DDBJ whole genome shotgun (WGS) entry which is preliminary data.</text>
</comment>
<feature type="domain" description="ABC transmembrane type-2" evidence="9">
    <location>
        <begin position="130"/>
        <end position="379"/>
    </location>
</feature>
<evidence type="ECO:0000256" key="1">
    <source>
        <dbReference type="ARBA" id="ARBA00004651"/>
    </source>
</evidence>
<dbReference type="GO" id="GO:0043190">
    <property type="term" value="C:ATP-binding cassette (ABC) transporter complex"/>
    <property type="evidence" value="ECO:0007669"/>
    <property type="project" value="InterPro"/>
</dbReference>
<keyword evidence="5 8" id="KW-0812">Transmembrane</keyword>
<feature type="transmembrane region" description="Helical" evidence="8">
    <location>
        <begin position="239"/>
        <end position="260"/>
    </location>
</feature>
<dbReference type="PRINTS" id="PR00164">
    <property type="entry name" value="ABC2TRNSPORT"/>
</dbReference>
<proteinExistence type="inferred from homology"/>
<dbReference type="InterPro" id="IPR000412">
    <property type="entry name" value="ABC_2_transport"/>
</dbReference>
<feature type="transmembrane region" description="Helical" evidence="8">
    <location>
        <begin position="349"/>
        <end position="375"/>
    </location>
</feature>
<organism evidence="10 11">
    <name type="scientific">Desulfofundulus thermobenzoicus</name>
    <dbReference type="NCBI Taxonomy" id="29376"/>
    <lineage>
        <taxon>Bacteria</taxon>
        <taxon>Bacillati</taxon>
        <taxon>Bacillota</taxon>
        <taxon>Clostridia</taxon>
        <taxon>Eubacteriales</taxon>
        <taxon>Peptococcaceae</taxon>
        <taxon>Desulfofundulus</taxon>
    </lineage>
</organism>
<comment type="subcellular location">
    <subcellularLocation>
        <location evidence="1 8">Cell membrane</location>
        <topology evidence="1 8">Multi-pass membrane protein</topology>
    </subcellularLocation>
</comment>
<gene>
    <name evidence="10" type="ORF">GFC01_04540</name>
</gene>
<comment type="similarity">
    <text evidence="2 8">Belongs to the ABC-2 integral membrane protein family.</text>
</comment>
<keyword evidence="4 8" id="KW-1003">Cell membrane</keyword>
<dbReference type="OrthoDB" id="9788252at2"/>
<dbReference type="PANTHER" id="PTHR30294:SF29">
    <property type="entry name" value="MULTIDRUG ABC TRANSPORTER PERMEASE YBHS-RELATED"/>
    <property type="match status" value="1"/>
</dbReference>
<evidence type="ECO:0000259" key="9">
    <source>
        <dbReference type="PROSITE" id="PS51012"/>
    </source>
</evidence>
<dbReference type="RefSeq" id="WP_152945462.1">
    <property type="nucleotide sequence ID" value="NZ_WHYR01000008.1"/>
</dbReference>
<evidence type="ECO:0000256" key="7">
    <source>
        <dbReference type="ARBA" id="ARBA00023136"/>
    </source>
</evidence>
<feature type="transmembrane region" description="Helical" evidence="8">
    <location>
        <begin position="302"/>
        <end position="329"/>
    </location>
</feature>
<name>A0A6N7IPL5_9FIRM</name>
<keyword evidence="11" id="KW-1185">Reference proteome</keyword>
<accession>A0A6N7IPL5</accession>
<dbReference type="EMBL" id="WHYR01000008">
    <property type="protein sequence ID" value="MQL51543.1"/>
    <property type="molecule type" value="Genomic_DNA"/>
</dbReference>
<feature type="transmembrane region" description="Helical" evidence="8">
    <location>
        <begin position="21"/>
        <end position="41"/>
    </location>
</feature>
<keyword evidence="7 8" id="KW-0472">Membrane</keyword>
<evidence type="ECO:0000256" key="8">
    <source>
        <dbReference type="RuleBase" id="RU361157"/>
    </source>
</evidence>
<evidence type="ECO:0000256" key="3">
    <source>
        <dbReference type="ARBA" id="ARBA00022448"/>
    </source>
</evidence>
<evidence type="ECO:0000313" key="10">
    <source>
        <dbReference type="EMBL" id="MQL51543.1"/>
    </source>
</evidence>
<reference evidence="10 11" key="1">
    <citation type="submission" date="2019-10" db="EMBL/GenBank/DDBJ databases">
        <title>Comparative genomics of sulfur disproportionating microorganisms.</title>
        <authorList>
            <person name="Ward L.M."/>
            <person name="Bertran E."/>
            <person name="Johnston D."/>
        </authorList>
    </citation>
    <scope>NUCLEOTIDE SEQUENCE [LARGE SCALE GENOMIC DNA]</scope>
    <source>
        <strain evidence="10 11">DSM 14055</strain>
    </source>
</reference>
<evidence type="ECO:0000256" key="6">
    <source>
        <dbReference type="ARBA" id="ARBA00022989"/>
    </source>
</evidence>
<evidence type="ECO:0000256" key="5">
    <source>
        <dbReference type="ARBA" id="ARBA00022692"/>
    </source>
</evidence>
<dbReference type="PANTHER" id="PTHR30294">
    <property type="entry name" value="MEMBRANE COMPONENT OF ABC TRANSPORTER YHHJ-RELATED"/>
    <property type="match status" value="1"/>
</dbReference>
<dbReference type="InterPro" id="IPR013525">
    <property type="entry name" value="ABC2_TM"/>
</dbReference>
<evidence type="ECO:0000256" key="4">
    <source>
        <dbReference type="ARBA" id="ARBA00022475"/>
    </source>
</evidence>
<dbReference type="Proteomes" id="UP000441717">
    <property type="component" value="Unassembled WGS sequence"/>
</dbReference>
<keyword evidence="3 8" id="KW-0813">Transport</keyword>